<sequence length="120" mass="13521">MPQIILESGAIILIGKNAKSNDRITFISEQDDLWFHANDYTGSHVVLHNTSKIFILKDIQQAANEAAYHSKGKTLKVVDIMMTQIKNIRKERGCSIGEVIVDEFNLIKGYPNASNYNKKV</sequence>
<evidence type="ECO:0000259" key="1">
    <source>
        <dbReference type="Pfam" id="PF05670"/>
    </source>
</evidence>
<dbReference type="GO" id="GO:0072344">
    <property type="term" value="P:rescue of stalled ribosome"/>
    <property type="evidence" value="ECO:0007669"/>
    <property type="project" value="TreeGrafter"/>
</dbReference>
<dbReference type="AlphaFoldDB" id="A0A6C0M039"/>
<dbReference type="GO" id="GO:1990112">
    <property type="term" value="C:RQC complex"/>
    <property type="evidence" value="ECO:0007669"/>
    <property type="project" value="TreeGrafter"/>
</dbReference>
<dbReference type="PANTHER" id="PTHR15239:SF6">
    <property type="entry name" value="RIBOSOME QUALITY CONTROL COMPLEX SUBUNIT NEMF"/>
    <property type="match status" value="1"/>
</dbReference>
<reference evidence="2" key="1">
    <citation type="journal article" date="2020" name="Nature">
        <title>Giant virus diversity and host interactions through global metagenomics.</title>
        <authorList>
            <person name="Schulz F."/>
            <person name="Roux S."/>
            <person name="Paez-Espino D."/>
            <person name="Jungbluth S."/>
            <person name="Walsh D.A."/>
            <person name="Denef V.J."/>
            <person name="McMahon K.D."/>
            <person name="Konstantinidis K.T."/>
            <person name="Eloe-Fadrosh E.A."/>
            <person name="Kyrpides N.C."/>
            <person name="Woyke T."/>
        </authorList>
    </citation>
    <scope>NUCLEOTIDE SEQUENCE</scope>
    <source>
        <strain evidence="2">GVMAG-S-1035085-51</strain>
    </source>
</reference>
<accession>A0A6C0M039</accession>
<dbReference type="GO" id="GO:0000049">
    <property type="term" value="F:tRNA binding"/>
    <property type="evidence" value="ECO:0007669"/>
    <property type="project" value="TreeGrafter"/>
</dbReference>
<evidence type="ECO:0000313" key="2">
    <source>
        <dbReference type="EMBL" id="QHU36000.1"/>
    </source>
</evidence>
<dbReference type="InterPro" id="IPR008532">
    <property type="entry name" value="NFACT_RNA-bd"/>
</dbReference>
<proteinExistence type="predicted"/>
<feature type="domain" description="NFACT RNA-binding" evidence="1">
    <location>
        <begin position="8"/>
        <end position="95"/>
    </location>
</feature>
<protein>
    <recommendedName>
        <fullName evidence="1">NFACT RNA-binding domain-containing protein</fullName>
    </recommendedName>
</protein>
<dbReference type="GO" id="GO:0043023">
    <property type="term" value="F:ribosomal large subunit binding"/>
    <property type="evidence" value="ECO:0007669"/>
    <property type="project" value="TreeGrafter"/>
</dbReference>
<dbReference type="EMBL" id="MN740619">
    <property type="protein sequence ID" value="QHU36000.1"/>
    <property type="molecule type" value="Genomic_DNA"/>
</dbReference>
<dbReference type="PANTHER" id="PTHR15239">
    <property type="entry name" value="NUCLEAR EXPORT MEDIATOR FACTOR NEMF"/>
    <property type="match status" value="1"/>
</dbReference>
<name>A0A6C0M039_9ZZZZ</name>
<organism evidence="2">
    <name type="scientific">viral metagenome</name>
    <dbReference type="NCBI Taxonomy" id="1070528"/>
    <lineage>
        <taxon>unclassified sequences</taxon>
        <taxon>metagenomes</taxon>
        <taxon>organismal metagenomes</taxon>
    </lineage>
</organism>
<dbReference type="InterPro" id="IPR051608">
    <property type="entry name" value="RQC_Subunit_NEMF"/>
</dbReference>
<dbReference type="Pfam" id="PF05670">
    <property type="entry name" value="NFACT-R_1"/>
    <property type="match status" value="1"/>
</dbReference>